<proteinExistence type="predicted"/>
<dbReference type="PANTHER" id="PTHR37298">
    <property type="entry name" value="UPF0111 PROTEIN YKAA"/>
    <property type="match status" value="1"/>
</dbReference>
<accession>A0ABP6RCY6</accession>
<sequence>MDLLVEIARELRHGINLLSEVIGTPETERESLHQDLVGLEGTTMDLHARLMTSIRSVFLTPLPREDIYALSQMLNRSLEHVVSVGDLFIARGQQRLTRHTSDQLEILGRQADLTVDAMSRLDDFDALEEYWGQMQRLTKQAQRTHRAWLTASDGAFQPNLAHQQTQLSVTMMLAVESLREVATAVGSIIVRES</sequence>
<dbReference type="Gene3D" id="1.20.58.220">
    <property type="entry name" value="Phosphate transport system protein phou homolog 2, domain 2"/>
    <property type="match status" value="1"/>
</dbReference>
<protein>
    <recommendedName>
        <fullName evidence="3">Nuclease PIN</fullName>
    </recommendedName>
</protein>
<evidence type="ECO:0000313" key="2">
    <source>
        <dbReference type="Proteomes" id="UP001501736"/>
    </source>
</evidence>
<keyword evidence="2" id="KW-1185">Reference proteome</keyword>
<reference evidence="2" key="1">
    <citation type="journal article" date="2019" name="Int. J. Syst. Evol. Microbiol.">
        <title>The Global Catalogue of Microorganisms (GCM) 10K type strain sequencing project: providing services to taxonomists for standard genome sequencing and annotation.</title>
        <authorList>
            <consortium name="The Broad Institute Genomics Platform"/>
            <consortium name="The Broad Institute Genome Sequencing Center for Infectious Disease"/>
            <person name="Wu L."/>
            <person name="Ma J."/>
        </authorList>
    </citation>
    <scope>NUCLEOTIDE SEQUENCE [LARGE SCALE GENOMIC DNA]</scope>
    <source>
        <strain evidence="2">JCM 11483</strain>
    </source>
</reference>
<evidence type="ECO:0008006" key="3">
    <source>
        <dbReference type="Google" id="ProtNLM"/>
    </source>
</evidence>
<dbReference type="PANTHER" id="PTHR37298:SF1">
    <property type="entry name" value="UPF0111 PROTEIN YKAA"/>
    <property type="match status" value="1"/>
</dbReference>
<evidence type="ECO:0000313" key="1">
    <source>
        <dbReference type="EMBL" id="GAA3281242.1"/>
    </source>
</evidence>
<dbReference type="Proteomes" id="UP001501736">
    <property type="component" value="Unassembled WGS sequence"/>
</dbReference>
<organism evidence="1 2">
    <name type="scientific">Nesterenkonia halobia</name>
    <dbReference type="NCBI Taxonomy" id="37922"/>
    <lineage>
        <taxon>Bacteria</taxon>
        <taxon>Bacillati</taxon>
        <taxon>Actinomycetota</taxon>
        <taxon>Actinomycetes</taxon>
        <taxon>Micrococcales</taxon>
        <taxon>Micrococcaceae</taxon>
        <taxon>Nesterenkonia</taxon>
    </lineage>
</organism>
<gene>
    <name evidence="1" type="ORF">GCM10020260_06520</name>
</gene>
<name>A0ABP6RCY6_9MICC</name>
<dbReference type="EMBL" id="BAAAYG010000003">
    <property type="protein sequence ID" value="GAA3281242.1"/>
    <property type="molecule type" value="Genomic_DNA"/>
</dbReference>
<comment type="caution">
    <text evidence="1">The sequence shown here is derived from an EMBL/GenBank/DDBJ whole genome shotgun (WGS) entry which is preliminary data.</text>
</comment>
<dbReference type="InterPro" id="IPR052912">
    <property type="entry name" value="UPF0111_domain"/>
</dbReference>
<dbReference type="InterPro" id="IPR038078">
    <property type="entry name" value="PhoU-like_sf"/>
</dbReference>